<proteinExistence type="predicted"/>
<organism evidence="1">
    <name type="scientific">marine sediment metagenome</name>
    <dbReference type="NCBI Taxonomy" id="412755"/>
    <lineage>
        <taxon>unclassified sequences</taxon>
        <taxon>metagenomes</taxon>
        <taxon>ecological metagenomes</taxon>
    </lineage>
</organism>
<gene>
    <name evidence="1" type="ORF">S01H1_21534</name>
</gene>
<name>X0TPX9_9ZZZZ</name>
<protein>
    <submittedName>
        <fullName evidence="1">Uncharacterized protein</fullName>
    </submittedName>
</protein>
<dbReference type="EMBL" id="BARS01011956">
    <property type="protein sequence ID" value="GAF95578.1"/>
    <property type="molecule type" value="Genomic_DNA"/>
</dbReference>
<dbReference type="AlphaFoldDB" id="X0TPX9"/>
<evidence type="ECO:0000313" key="1">
    <source>
        <dbReference type="EMBL" id="GAF95578.1"/>
    </source>
</evidence>
<comment type="caution">
    <text evidence="1">The sequence shown here is derived from an EMBL/GenBank/DDBJ whole genome shotgun (WGS) entry which is preliminary data.</text>
</comment>
<reference evidence="1" key="1">
    <citation type="journal article" date="2014" name="Front. Microbiol.">
        <title>High frequency of phylogenetically diverse reductive dehalogenase-homologous genes in deep subseafloor sedimentary metagenomes.</title>
        <authorList>
            <person name="Kawai M."/>
            <person name="Futagami T."/>
            <person name="Toyoda A."/>
            <person name="Takaki Y."/>
            <person name="Nishi S."/>
            <person name="Hori S."/>
            <person name="Arai W."/>
            <person name="Tsubouchi T."/>
            <person name="Morono Y."/>
            <person name="Uchiyama I."/>
            <person name="Ito T."/>
            <person name="Fujiyama A."/>
            <person name="Inagaki F."/>
            <person name="Takami H."/>
        </authorList>
    </citation>
    <scope>NUCLEOTIDE SEQUENCE</scope>
    <source>
        <strain evidence="1">Expedition CK06-06</strain>
    </source>
</reference>
<sequence length="82" mass="9237">MKKRTLAFGRRKFLKNGASWTMMVWALPFLKPDEKSGPSTDIPRKTLEKWDETVQKYGAEFGGTDVCSLSIPKKGGQKDVCI</sequence>
<accession>X0TPX9</accession>